<dbReference type="Proteomes" id="UP001055879">
    <property type="component" value="Linkage Group LG03"/>
</dbReference>
<accession>A0ACB9DQ97</accession>
<dbReference type="EMBL" id="CM042049">
    <property type="protein sequence ID" value="KAI3748884.1"/>
    <property type="molecule type" value="Genomic_DNA"/>
</dbReference>
<organism evidence="1 2">
    <name type="scientific">Arctium lappa</name>
    <name type="common">Greater burdock</name>
    <name type="synonym">Lappa major</name>
    <dbReference type="NCBI Taxonomy" id="4217"/>
    <lineage>
        <taxon>Eukaryota</taxon>
        <taxon>Viridiplantae</taxon>
        <taxon>Streptophyta</taxon>
        <taxon>Embryophyta</taxon>
        <taxon>Tracheophyta</taxon>
        <taxon>Spermatophyta</taxon>
        <taxon>Magnoliopsida</taxon>
        <taxon>eudicotyledons</taxon>
        <taxon>Gunneridae</taxon>
        <taxon>Pentapetalae</taxon>
        <taxon>asterids</taxon>
        <taxon>campanulids</taxon>
        <taxon>Asterales</taxon>
        <taxon>Asteraceae</taxon>
        <taxon>Carduoideae</taxon>
        <taxon>Cardueae</taxon>
        <taxon>Arctiinae</taxon>
        <taxon>Arctium</taxon>
    </lineage>
</organism>
<evidence type="ECO:0000313" key="2">
    <source>
        <dbReference type="Proteomes" id="UP001055879"/>
    </source>
</evidence>
<evidence type="ECO:0000313" key="1">
    <source>
        <dbReference type="EMBL" id="KAI3748884.1"/>
    </source>
</evidence>
<comment type="caution">
    <text evidence="1">The sequence shown here is derived from an EMBL/GenBank/DDBJ whole genome shotgun (WGS) entry which is preliminary data.</text>
</comment>
<reference evidence="2" key="1">
    <citation type="journal article" date="2022" name="Mol. Ecol. Resour.">
        <title>The genomes of chicory, endive, great burdock and yacon provide insights into Asteraceae palaeo-polyploidization history and plant inulin production.</title>
        <authorList>
            <person name="Fan W."/>
            <person name="Wang S."/>
            <person name="Wang H."/>
            <person name="Wang A."/>
            <person name="Jiang F."/>
            <person name="Liu H."/>
            <person name="Zhao H."/>
            <person name="Xu D."/>
            <person name="Zhang Y."/>
        </authorList>
    </citation>
    <scope>NUCLEOTIDE SEQUENCE [LARGE SCALE GENOMIC DNA]</scope>
    <source>
        <strain evidence="2">cv. Niubang</strain>
    </source>
</reference>
<gene>
    <name evidence="1" type="ORF">L6452_12297</name>
</gene>
<sequence>MGGRKHRKKKIHDKDKKEAYVSSNHSVPARNMRKTDLGAVILGCTNNTINECLSNKLFGLPGLHYSYIKNISEGLPLFLFNYSDRRLHGIFEAASHGQMNIDKFAWVGDGDGYTIYPAQVRVRVRQQCHPLSENKFRPIIAMNYYESNHFYFELDRGQTNNLILLFQSSPVNSSSLPVPVKRQAYDAMHDWEEEAGFDNAEKANKMGSTSDSPLRPGLSYASALSRNNTSTTATATSSLPTGSWSGLFKGQSSFESTNDYECRIQASSSSFSASDASNIIPQFSWVTNYPADQSVEVYEDSWEDVVEKFPQNQEYQDKPDFLQENTWEDSQILATTTDAECSQTWVSHLSPQSYTTTDEFQLHQESKDNANFIQANTWEESQPIATGTDEVDQGQTWVADLSVEHINETSSSAQPLDDNPDCKQSLSNEENESDVEEHEKDKSLVPNTVGERSDNLESLVVKLSQEVEALKVSQLKHIVKVNTLEQELGESKLEIQWLRNRLGLLDFGSPSIVDPTEVDDKLLKICFSKFVDSVFIFGGYDGSSWLTTLDSYSPYPDIKSSLSPMRFVKKYASAATLNGELYHFGGEGAHTVESFSLTKNQWVPRPPLHSKNIHVAGASIKDRLFVVGGGNGQQCSSEVQYLDVNVGKWLPTRSMQNMRVAPAAAELNNALYVTGGYDGGSYLSSVERFDPREEAWHKLPSMNSRKGCHSMVVLNEKLYTIGGFDGDKSLPVVETFDTRMGSWVDIEPMNVSRGSFGAFVLGEKIYAIGGSTENNEVLDIVECYKEGSCWEIANLKAIGKRSQFSAIVMK</sequence>
<reference evidence="1 2" key="2">
    <citation type="journal article" date="2022" name="Mol. Ecol. Resour.">
        <title>The genomes of chicory, endive, great burdock and yacon provide insights into Asteraceae paleo-polyploidization history and plant inulin production.</title>
        <authorList>
            <person name="Fan W."/>
            <person name="Wang S."/>
            <person name="Wang H."/>
            <person name="Wang A."/>
            <person name="Jiang F."/>
            <person name="Liu H."/>
            <person name="Zhao H."/>
            <person name="Xu D."/>
            <person name="Zhang Y."/>
        </authorList>
    </citation>
    <scope>NUCLEOTIDE SEQUENCE [LARGE SCALE GENOMIC DNA]</scope>
    <source>
        <strain evidence="2">cv. Niubang</strain>
    </source>
</reference>
<keyword evidence="2" id="KW-1185">Reference proteome</keyword>
<name>A0ACB9DQ97_ARCLA</name>
<proteinExistence type="predicted"/>
<protein>
    <submittedName>
        <fullName evidence="1">Uncharacterized protein</fullName>
    </submittedName>
</protein>